<proteinExistence type="predicted"/>
<feature type="domain" description="PIN" evidence="1">
    <location>
        <begin position="3"/>
        <end position="120"/>
    </location>
</feature>
<name>A0A1F7RRH3_9BACT</name>
<dbReference type="Gene3D" id="3.40.50.1010">
    <property type="entry name" value="5'-nuclease"/>
    <property type="match status" value="1"/>
</dbReference>
<dbReference type="AlphaFoldDB" id="A0A1F7RRH3"/>
<evidence type="ECO:0000259" key="1">
    <source>
        <dbReference type="Pfam" id="PF01850"/>
    </source>
</evidence>
<comment type="caution">
    <text evidence="2">The sequence shown here is derived from an EMBL/GenBank/DDBJ whole genome shotgun (WGS) entry which is preliminary data.</text>
</comment>
<dbReference type="InterPro" id="IPR002716">
    <property type="entry name" value="PIN_dom"/>
</dbReference>
<evidence type="ECO:0000313" key="3">
    <source>
        <dbReference type="Proteomes" id="UP000179266"/>
    </source>
</evidence>
<sequence length="135" mass="15308">MRVVMDTGPWIALIDRSESFHNICVKWFEKFEGEIFTSEAVLTEVLYLLSFSSSAQSAALDFILTGAIVLVPSSVKSLGTVKYLMKKYQYLPMDFADATLVSLAHDFSIKSIVTFDKKHFSIYRLHKTQSFVILP</sequence>
<dbReference type="InterPro" id="IPR029060">
    <property type="entry name" value="PIN-like_dom_sf"/>
</dbReference>
<dbReference type="SUPFAM" id="SSF88723">
    <property type="entry name" value="PIN domain-like"/>
    <property type="match status" value="1"/>
</dbReference>
<organism evidence="2 3">
    <name type="scientific">Candidatus Schekmanbacteria bacterium RBG_13_48_7</name>
    <dbReference type="NCBI Taxonomy" id="1817878"/>
    <lineage>
        <taxon>Bacteria</taxon>
        <taxon>Candidatus Schekmaniibacteriota</taxon>
    </lineage>
</organism>
<protein>
    <recommendedName>
        <fullName evidence="1">PIN domain-containing protein</fullName>
    </recommendedName>
</protein>
<accession>A0A1F7RRH3</accession>
<dbReference type="Pfam" id="PF01850">
    <property type="entry name" value="PIN"/>
    <property type="match status" value="1"/>
</dbReference>
<dbReference type="EMBL" id="MGDD01000236">
    <property type="protein sequence ID" value="OGL44156.1"/>
    <property type="molecule type" value="Genomic_DNA"/>
</dbReference>
<evidence type="ECO:0000313" key="2">
    <source>
        <dbReference type="EMBL" id="OGL44156.1"/>
    </source>
</evidence>
<dbReference type="Proteomes" id="UP000179266">
    <property type="component" value="Unassembled WGS sequence"/>
</dbReference>
<reference evidence="2 3" key="1">
    <citation type="journal article" date="2016" name="Nat. Commun.">
        <title>Thousands of microbial genomes shed light on interconnected biogeochemical processes in an aquifer system.</title>
        <authorList>
            <person name="Anantharaman K."/>
            <person name="Brown C.T."/>
            <person name="Hug L.A."/>
            <person name="Sharon I."/>
            <person name="Castelle C.J."/>
            <person name="Probst A.J."/>
            <person name="Thomas B.C."/>
            <person name="Singh A."/>
            <person name="Wilkins M.J."/>
            <person name="Karaoz U."/>
            <person name="Brodie E.L."/>
            <person name="Williams K.H."/>
            <person name="Hubbard S.S."/>
            <person name="Banfield J.F."/>
        </authorList>
    </citation>
    <scope>NUCLEOTIDE SEQUENCE [LARGE SCALE GENOMIC DNA]</scope>
</reference>
<gene>
    <name evidence="2" type="ORF">A2161_19145</name>
</gene>